<evidence type="ECO:0000313" key="2">
    <source>
        <dbReference type="Proteomes" id="UP000481033"/>
    </source>
</evidence>
<keyword evidence="2" id="KW-1185">Reference proteome</keyword>
<comment type="caution">
    <text evidence="1">The sequence shown here is derived from an EMBL/GenBank/DDBJ whole genome shotgun (WGS) entry which is preliminary data.</text>
</comment>
<dbReference type="Proteomes" id="UP000481033">
    <property type="component" value="Unassembled WGS sequence"/>
</dbReference>
<sequence>MSSSLTKQTTVSFGFVAELTAGGETVNLQLENTQEGGTSVFRGGMLPGQRLLLVALLQKIIPELPPLDSMSGLAITELTLEARPTLETYAFSLGLADVWAVEIPTNDPSAPLNFSIDRILIALKQSPQEKSFFLQGDFSLFGGQFSVLVSRIVTTATSSGEWIFLARAERIQLASLVNKLLGAGNLTSDFELENLSIDLLELELAQKKVGTITQSRYRFLGAIDWAFTIASEPFVVGASAEIKNYREDVRAGKTVKTITDKASGKVAGLIELFDKTLTASIFYGFSLTEKRVGFEITFKSFTLTGRYSNTNNIEKIDFSFSEIVNIGDIISYVVNLFDPSLEDFELDAPWDVLGKESIDFSKLRVSINLTNKQLTFSYAESLNLGLFKISNLSLSYGETSRGSKQYRSRISLDLTIPGQPRQQVGWDPVNENPPNIPGKGIQVFDLQFLAVGQRVTFHPNIVSQARNITQVMTVLRQTMGVLPPAKRRGNPLQALQAQLPSPAPVSIDPTATITIPEGSSPIQFDPNSGILLGAQFSIMDTIDMSVIFNDPLIYGLRISLYGAKAKLFAGLQFEILYRRVSDTVGVYHLELALPDAMRQFDVGAVSVTLPIVVVDIYTNGDFALDFGFPWKGDFSRSFAIQGFAGPFPVLGAGGFYFAKLSAETATSTPAIVNGTFSPVYEFGLGLKIGLGRTFNKGILKAEISITVQGVIQGVVARFNPSEANVASDDYFKIQGGVSLVGRLYGVVDFGVISVDVEVVLRATVLFVVEAYQPTQLALEAEVSVRASIKIAFVRIRFSFRVTVRQSFTLGSAKPTPWKLGSPTTSSTNAIGTTSRRAARFAPAAFSMPVALETAAFEAAAFESVEPTTAEPSDLTTLDVSALSVDAVPESTVPEFLVSESVVSAAVEAELSFTTLDADTSGADTATTWLPVKLSLPDGLPADQTDSDRIRIDLYFQPGFTQVGGQVKGVALLFIENSVRHDDPEQIGDAAATVNTDFDELVKALLRWTLHSYRRISSTDQPLTLVDWQTLYDRFTTEFATANNLPAFLRQLYQFLETNFVFDISDRTLNDLQQNQELSGTFFPMVPLISMALDQQSPIDFQVDSFKRSLDDLQKIKDYFKQLQVRPGSAVENSAIGGSPSDPVTSGTELLSLTDYLFADYFLLLIRSGLQSAIDYLEDLEDQAEFSAPSIETVLSTLNSNGAFNHLSGTASRYFLHGLRLPTPTAAPMTAWATNPLYEATGQQFDVSITTQTVGVGDDAREVTTVNLDQIVLSKPATLNWIRFIDYDRANLNNPPTRNAASLVYGLTTEQKNDLLALQTATPNLDHQSTTPPLLPFYRSVERQYTLRQRSPMTVGELRELPSDLRAYLADPLTYRQGLLPDSAPLSTIPFILADATDKTATPLPRDRVKWSTKVKVTVRRLAGDNIYQLEGTDEVGKDLLEAIRVTGASPSLDLFYLDADTAQLVQPTRDVLLLKANLSTRSQAAGTSSTARSFSTASTRTTYQATLPANSDSDGADFLQILWECSTVNSGGYYLVYGPLGAAGLPENLFTDGVTADLVLVIRVTGFTQEAARFHNCVDITAAQSVDLLAIRNDEHDPIPVLQIPAGHLGIQLTRPNVSVQPNNGTANDELENLYQLLGYRLLEQPGQFVATPEALPIGPSDDPEDANHPWQYERVLPVYTLSTDQGGTANPSLPSPEMNPYRGVSAQAVVQPQLEWRDLYGNIFKQFKFTELPVRYFDPLLGLNQWPSLVERYRFKAVSQQKARLDLSLQLDSSPYISTPGNLFEEVRRKTIAARETYQQIYYQIHQADVTATAATSVLLQGTNVVQKSVDKAVLTSFVEMAYGYLITLESLTLQSHNVSANETFATVANTFRLSVDDLAEENQQLSGLWTAGTRLEIPVERDIVVNDSLRKIAQEALKAEALLRDFDNVIEIATAPLPNITEAATAAKVVQIAQRHRDTPGLVRDGLSISSQANTYETLPGDTLAEIAGALGITVEALIPILEAKGDYLDDQVILAVPLTYDWRSTDSLAHARDKVQAVFKNTTLNIGLDAELLTVTDIALATNAFFGTTTTLTIPAQLTFAPNASVSTSGSITEPTLDAVVRNLQPSPSTHRQIDLAAFVTTNQTLSGLIQPGQSLLPAFQSWSVLVENTTPELQTYVQPFLNAALQPFHSQSNVPVTRDHETFHSLTQLFEQVRVSLVAALASAPDPANAQLKTQVQQLRERLDRTVSLAEVAIAIQTLPILQIGAPFIKPPYIQQIPITLDLPTDNNTVIYPEKLIFPVTVNVTLQRDDNLVANDLPDRTLVQRSTAYLSPHTINGDTRSASLQGFAQDFQAAFSGLRLATSDNRNPGFPGDPNNASSQSIWAVRLGQGGLTYTIQPLNLDQQTLPAGEDRNPLFFAPAPLANTLMAGTVDLKISTEADRNRADYQPDNKRFDAIDLNLLGQSCLQAVEDFLAPEVSVPAVRLGNTVADNVDGILAAKETLADAISAQVVSLLQPSCPDNDARQRRAAEALNQELRINLAEAYAIETIVQYGVSVKNDLPDDGDFPVRLAGQPTLISARDATTQAEITDLSTLDFTLSPAKVSLEETTYLTFFFNTQNPEKYEDIALNLMFNRNELEYNIKPVTGIAGYQSSDWLSFIEPDEPDTLGHVQIPIPLRTYPIPPSLVLQQAELDPDAIGNDLAKVREWQYVYTYEHLDVAQDSLESDVRYNLQGLPSPAQLGLPEDSSEETLFDALVRFNQKYPALKATFEKLAEADTPAKLAALAEETTQAVDDFAKLVGQVAVTWREWQPVQRSIVATGVDYTINEEEPPVPVGQPAIKEMTIVAPDAALLPQVLLPGYRQFDDSPQRQDSAPGFQKQLYRFEEKSSEEAALDPVYGESSIPDRTLIIQDRDILAQQNAWSGIWLTRNRQLVPYAQTNPVFVFQTPQVRFSTWVTPLLVNNRPWNIADLSDTPEQPVLTHLQRLFETVLPDSAPQPYGLRLDCRYSFAMATVGDEQLLSAVPVLLTPRVAIARNTTITSQLVTDLATEIERWRQDNRPVEDQGRYQFTLNLFSGIDHDATLPLLKIEDLYVQQIDIQWPSP</sequence>
<name>A0A6M0REZ4_9CYAN</name>
<proteinExistence type="predicted"/>
<accession>A0A6M0REZ4</accession>
<reference evidence="1 2" key="1">
    <citation type="journal article" date="2020" name="Microb. Ecol.">
        <title>Ecogenomics of the Marine Benthic Filamentous Cyanobacterium Adonisia.</title>
        <authorList>
            <person name="Walter J.M."/>
            <person name="Coutinho F.H."/>
            <person name="Leomil L."/>
            <person name="Hargreaves P.I."/>
            <person name="Campeao M.E."/>
            <person name="Vieira V.V."/>
            <person name="Silva B.S."/>
            <person name="Fistarol G.O."/>
            <person name="Salomon P.S."/>
            <person name="Sawabe T."/>
            <person name="Mino S."/>
            <person name="Hosokawa M."/>
            <person name="Miyashita H."/>
            <person name="Maruyama F."/>
            <person name="van Verk M.C."/>
            <person name="Dutilh B.E."/>
            <person name="Thompson C.C."/>
            <person name="Thompson F.L."/>
        </authorList>
    </citation>
    <scope>NUCLEOTIDE SEQUENCE [LARGE SCALE GENOMIC DNA]</scope>
    <source>
        <strain evidence="1 2">CCMR0081</strain>
    </source>
</reference>
<protein>
    <recommendedName>
        <fullName evidence="3">LysM domain-containing protein</fullName>
    </recommendedName>
</protein>
<dbReference type="EMBL" id="QXHD01000003">
    <property type="protein sequence ID" value="NEZ54759.1"/>
    <property type="molecule type" value="Genomic_DNA"/>
</dbReference>
<dbReference type="RefSeq" id="WP_163696406.1">
    <property type="nucleotide sequence ID" value="NZ_QXHD01000003.1"/>
</dbReference>
<evidence type="ECO:0000313" key="1">
    <source>
        <dbReference type="EMBL" id="NEZ54759.1"/>
    </source>
</evidence>
<organism evidence="1 2">
    <name type="scientific">Adonisia turfae CCMR0081</name>
    <dbReference type="NCBI Taxonomy" id="2292702"/>
    <lineage>
        <taxon>Bacteria</taxon>
        <taxon>Bacillati</taxon>
        <taxon>Cyanobacteriota</taxon>
        <taxon>Adonisia</taxon>
        <taxon>Adonisia turfae</taxon>
    </lineage>
</organism>
<evidence type="ECO:0008006" key="3">
    <source>
        <dbReference type="Google" id="ProtNLM"/>
    </source>
</evidence>
<gene>
    <name evidence="1" type="ORF">DXZ20_03430</name>
</gene>